<dbReference type="InterPro" id="IPR047120">
    <property type="entry name" value="Pk/Esn/Tes"/>
</dbReference>
<evidence type="ECO:0000256" key="6">
    <source>
        <dbReference type="PROSITE-ProRule" id="PRU00125"/>
    </source>
</evidence>
<evidence type="ECO:0000259" key="8">
    <source>
        <dbReference type="PROSITE" id="PS50023"/>
    </source>
</evidence>
<dbReference type="Proteomes" id="UP000593567">
    <property type="component" value="Unassembled WGS sequence"/>
</dbReference>
<dbReference type="EMBL" id="VXIV02001638">
    <property type="protein sequence ID" value="KAF6031127.1"/>
    <property type="molecule type" value="Genomic_DNA"/>
</dbReference>
<keyword evidence="11" id="KW-1185">Reference proteome</keyword>
<dbReference type="Pfam" id="PF06297">
    <property type="entry name" value="PET"/>
    <property type="match status" value="1"/>
</dbReference>
<evidence type="ECO:0000256" key="7">
    <source>
        <dbReference type="SAM" id="MobiDB-lite"/>
    </source>
</evidence>
<accession>A0A7J7JYU3</accession>
<evidence type="ECO:0000256" key="1">
    <source>
        <dbReference type="ARBA" id="ARBA00008268"/>
    </source>
</evidence>
<dbReference type="Gene3D" id="2.10.110.10">
    <property type="entry name" value="Cysteine Rich Protein"/>
    <property type="match status" value="3"/>
</dbReference>
<evidence type="ECO:0000256" key="5">
    <source>
        <dbReference type="ARBA" id="ARBA00023038"/>
    </source>
</evidence>
<dbReference type="AlphaFoldDB" id="A0A7J7JYU3"/>
<evidence type="ECO:0000259" key="9">
    <source>
        <dbReference type="PROSITE" id="PS51303"/>
    </source>
</evidence>
<dbReference type="InterPro" id="IPR001781">
    <property type="entry name" value="Znf_LIM"/>
</dbReference>
<keyword evidence="4 6" id="KW-0862">Zinc</keyword>
<dbReference type="InterPro" id="IPR033726">
    <property type="entry name" value="LIM2_prickle"/>
</dbReference>
<evidence type="ECO:0000313" key="10">
    <source>
        <dbReference type="EMBL" id="KAF6031127.1"/>
    </source>
</evidence>
<name>A0A7J7JYU3_BUGNE</name>
<dbReference type="PROSITE" id="PS00478">
    <property type="entry name" value="LIM_DOMAIN_1"/>
    <property type="match status" value="1"/>
</dbReference>
<dbReference type="FunFam" id="2.10.110.10:FF:000035">
    <property type="entry name" value="prickle-like protein 2 isoform X1"/>
    <property type="match status" value="1"/>
</dbReference>
<comment type="caution">
    <text evidence="10">The sequence shown here is derived from an EMBL/GenBank/DDBJ whole genome shotgun (WGS) entry which is preliminary data.</text>
</comment>
<sequence length="464" mass="52708">MLKLIDLMASIFLTKHLQQSLCYAYGEQDSDHTMDNIPLAASKKRQEHQAVNNAWSCLEPSACTECNPVETTDCRVTSMNCNGSLESHRTFQNSAVAMTKLCSDFQRQCGSTSDNDSGCALEEFAWVPPGVRIEQVYQYFSHLPDDLVPFIGSVDVEHCQQLAEDELQEHTNFNEQLKKEALGQGSIRQIPLTLDTVNCTKCEGPIEPGDVALFAARAGSNCQWHPQCFVCEECEELLVNLIYFYKDEKIYCGRHYAEKQKPRCNFCDELIFAEECTEAEGSCWHIKHFACFECKRQLGGTRYVMRDRVPYCCECFDRRLAEYCAACGKPIRVDEGQMSYGTQFWHASDTCFRCSTCDRVLLGRHFLSTNSSLYCSIECSRGITTHSDSHSIHQSPVSHSTELSPIQERLQCSDDPWIFRRSSEERFGGGVLPPPIRRSLPDLTTEDELTDVDRRPPPLPPKRE</sequence>
<dbReference type="GO" id="GO:0008270">
    <property type="term" value="F:zinc ion binding"/>
    <property type="evidence" value="ECO:0007669"/>
    <property type="project" value="InterPro"/>
</dbReference>
<feature type="domain" description="LIM zinc-binding" evidence="8">
    <location>
        <begin position="262"/>
        <end position="322"/>
    </location>
</feature>
<evidence type="ECO:0000256" key="3">
    <source>
        <dbReference type="ARBA" id="ARBA00022737"/>
    </source>
</evidence>
<dbReference type="FunFam" id="2.10.110.10:FF:000005">
    <property type="entry name" value="Testin isoform 1"/>
    <property type="match status" value="1"/>
</dbReference>
<dbReference type="PANTHER" id="PTHR24211:SF20">
    <property type="entry name" value="PROTEIN ESPINAS-RELATED"/>
    <property type="match status" value="1"/>
</dbReference>
<dbReference type="PROSITE" id="PS50023">
    <property type="entry name" value="LIM_DOMAIN_2"/>
    <property type="match status" value="2"/>
</dbReference>
<dbReference type="InterPro" id="IPR010442">
    <property type="entry name" value="PET_domain"/>
</dbReference>
<keyword evidence="5 6" id="KW-0440">LIM domain</keyword>
<organism evidence="10 11">
    <name type="scientific">Bugula neritina</name>
    <name type="common">Brown bryozoan</name>
    <name type="synonym">Sertularia neritina</name>
    <dbReference type="NCBI Taxonomy" id="10212"/>
    <lineage>
        <taxon>Eukaryota</taxon>
        <taxon>Metazoa</taxon>
        <taxon>Spiralia</taxon>
        <taxon>Lophotrochozoa</taxon>
        <taxon>Bryozoa</taxon>
        <taxon>Gymnolaemata</taxon>
        <taxon>Cheilostomatida</taxon>
        <taxon>Flustrina</taxon>
        <taxon>Buguloidea</taxon>
        <taxon>Bugulidae</taxon>
        <taxon>Bugula</taxon>
    </lineage>
</organism>
<protein>
    <submittedName>
        <fullName evidence="10">PRICKLE1</fullName>
    </submittedName>
</protein>
<dbReference type="OrthoDB" id="10069167at2759"/>
<evidence type="ECO:0000256" key="4">
    <source>
        <dbReference type="ARBA" id="ARBA00022833"/>
    </source>
</evidence>
<keyword evidence="2 6" id="KW-0479">Metal-binding</keyword>
<evidence type="ECO:0000256" key="2">
    <source>
        <dbReference type="ARBA" id="ARBA00022723"/>
    </source>
</evidence>
<reference evidence="10" key="1">
    <citation type="submission" date="2020-06" db="EMBL/GenBank/DDBJ databases">
        <title>Draft genome of Bugula neritina, a colonial animal packing powerful symbionts and potential medicines.</title>
        <authorList>
            <person name="Rayko M."/>
        </authorList>
    </citation>
    <scope>NUCLEOTIDE SEQUENCE [LARGE SCALE GENOMIC DNA]</scope>
    <source>
        <strain evidence="10">Kwan_BN1</strain>
    </source>
</reference>
<feature type="region of interest" description="Disordered" evidence="7">
    <location>
        <begin position="426"/>
        <end position="464"/>
    </location>
</feature>
<dbReference type="SUPFAM" id="SSF57716">
    <property type="entry name" value="Glucocorticoid receptor-like (DNA-binding domain)"/>
    <property type="match status" value="2"/>
</dbReference>
<keyword evidence="3" id="KW-0677">Repeat</keyword>
<dbReference type="Pfam" id="PF00412">
    <property type="entry name" value="LIM"/>
    <property type="match status" value="3"/>
</dbReference>
<dbReference type="PROSITE" id="PS51303">
    <property type="entry name" value="PET"/>
    <property type="match status" value="1"/>
</dbReference>
<evidence type="ECO:0000313" key="11">
    <source>
        <dbReference type="Proteomes" id="UP000593567"/>
    </source>
</evidence>
<dbReference type="CDD" id="cd09340">
    <property type="entry name" value="LIM1_Testin_like"/>
    <property type="match status" value="1"/>
</dbReference>
<feature type="domain" description="PET" evidence="9">
    <location>
        <begin position="105"/>
        <end position="195"/>
    </location>
</feature>
<proteinExistence type="inferred from homology"/>
<dbReference type="CDD" id="cd09418">
    <property type="entry name" value="LIM2_Prickle"/>
    <property type="match status" value="1"/>
</dbReference>
<gene>
    <name evidence="10" type="ORF">EB796_010603</name>
</gene>
<dbReference type="PANTHER" id="PTHR24211">
    <property type="entry name" value="LIM DOMAIN-CONTAINING PROTEIN"/>
    <property type="match status" value="1"/>
</dbReference>
<comment type="similarity">
    <text evidence="1">Belongs to the prickle / espinas / testin family.</text>
</comment>
<dbReference type="SMART" id="SM00132">
    <property type="entry name" value="LIM"/>
    <property type="match status" value="3"/>
</dbReference>
<feature type="domain" description="LIM zinc-binding" evidence="8">
    <location>
        <begin position="197"/>
        <end position="261"/>
    </location>
</feature>
<feature type="compositionally biased region" description="Basic and acidic residues" evidence="7">
    <location>
        <begin position="451"/>
        <end position="464"/>
    </location>
</feature>